<dbReference type="PANTHER" id="PTHR47756:SF2">
    <property type="entry name" value="BLL6612 PROTEIN"/>
    <property type="match status" value="1"/>
</dbReference>
<dbReference type="PANTHER" id="PTHR47756">
    <property type="entry name" value="BLL6612 PROTEIN-RELATED"/>
    <property type="match status" value="1"/>
</dbReference>
<evidence type="ECO:0000259" key="1">
    <source>
        <dbReference type="Pfam" id="PF04542"/>
    </source>
</evidence>
<dbReference type="InterPro" id="IPR014284">
    <property type="entry name" value="RNA_pol_sigma-70_dom"/>
</dbReference>
<dbReference type="SUPFAM" id="SSF88659">
    <property type="entry name" value="Sigma3 and sigma4 domains of RNA polymerase sigma factors"/>
    <property type="match status" value="1"/>
</dbReference>
<dbReference type="InterPro" id="IPR013325">
    <property type="entry name" value="RNA_pol_sigma_r2"/>
</dbReference>
<comment type="caution">
    <text evidence="3">The sequence shown here is derived from an EMBL/GenBank/DDBJ whole genome shotgun (WGS) entry which is preliminary data.</text>
</comment>
<accession>A0A1L9P2G8</accession>
<dbReference type="Pfam" id="PF04542">
    <property type="entry name" value="Sigma70_r2"/>
    <property type="match status" value="1"/>
</dbReference>
<reference evidence="3 4" key="1">
    <citation type="submission" date="2016-10" db="EMBL/GenBank/DDBJ databases">
        <title>Genome sequence of Planktotalea frisia SH6-1.</title>
        <authorList>
            <person name="Poehlein A."/>
            <person name="Bakenhus I."/>
            <person name="Voget S."/>
            <person name="Brinkhoff T."/>
            <person name="Simon M."/>
        </authorList>
    </citation>
    <scope>NUCLEOTIDE SEQUENCE [LARGE SCALE GENOMIC DNA]</scope>
    <source>
        <strain evidence="3 4">SH6-1</strain>
    </source>
</reference>
<sequence length="412" mass="45756">MALSRTSKDEIERVVREEWGRILASLVKTLGDFQLAEDCLQDALISAFEHWERSGLPRSPAAWLLKVARRKAIDRIRRDRGFAAKLPELTYLYELENSVDDVEEGGVISDERLQMIFICCHPALAEKSRVALTLRSLGGLSTDQIAAAFLDTGEAMQRRITRAKIKIKGAGIAYKVPEVEDLPERLASVLRTLYLIFNEGYSASSGEALTRVDLSNEAIRLARITAHLMLDECEVQGLLALMLLHDSRRSTRVGGNGEVVTLKHQNRARWNRAKIEEGTAILQACLPLGRTGPYQIQAAISGVHAHSVDWKSTDWAQIVELYAALLCFENTPVVQLNQAVAMSMAGTPERALEVLSALEGMESYVPYHLARAEVLGKLGRTLDAKDALCLALEHTQKSVEAEFIRTKLGYLH</sequence>
<name>A0A1L9P2G8_9RHOB</name>
<dbReference type="SUPFAM" id="SSF48452">
    <property type="entry name" value="TPR-like"/>
    <property type="match status" value="1"/>
</dbReference>
<gene>
    <name evidence="3" type="ORF">PFRI_00620</name>
</gene>
<proteinExistence type="predicted"/>
<dbReference type="GO" id="GO:0003700">
    <property type="term" value="F:DNA-binding transcription factor activity"/>
    <property type="evidence" value="ECO:0007669"/>
    <property type="project" value="InterPro"/>
</dbReference>
<evidence type="ECO:0000259" key="2">
    <source>
        <dbReference type="Pfam" id="PF20239"/>
    </source>
</evidence>
<dbReference type="InterPro" id="IPR011990">
    <property type="entry name" value="TPR-like_helical_dom_sf"/>
</dbReference>
<dbReference type="Gene3D" id="1.10.1740.10">
    <property type="match status" value="1"/>
</dbReference>
<organism evidence="3 4">
    <name type="scientific">Planktotalea frisia</name>
    <dbReference type="NCBI Taxonomy" id="696762"/>
    <lineage>
        <taxon>Bacteria</taxon>
        <taxon>Pseudomonadati</taxon>
        <taxon>Pseudomonadota</taxon>
        <taxon>Alphaproteobacteria</taxon>
        <taxon>Rhodobacterales</taxon>
        <taxon>Paracoccaceae</taxon>
        <taxon>Planktotalea</taxon>
    </lineage>
</organism>
<dbReference type="InterPro" id="IPR013324">
    <property type="entry name" value="RNA_pol_sigma_r3/r4-like"/>
</dbReference>
<dbReference type="InterPro" id="IPR007627">
    <property type="entry name" value="RNA_pol_sigma70_r2"/>
</dbReference>
<protein>
    <submittedName>
        <fullName evidence="3">RNA polymerase sigma factor</fullName>
    </submittedName>
</protein>
<dbReference type="Proteomes" id="UP000184514">
    <property type="component" value="Unassembled WGS sequence"/>
</dbReference>
<evidence type="ECO:0000313" key="4">
    <source>
        <dbReference type="Proteomes" id="UP000184514"/>
    </source>
</evidence>
<evidence type="ECO:0000313" key="3">
    <source>
        <dbReference type="EMBL" id="OJI95698.1"/>
    </source>
</evidence>
<dbReference type="STRING" id="696762.PFRI_00620"/>
<dbReference type="InterPro" id="IPR046531">
    <property type="entry name" value="DUF6596"/>
</dbReference>
<keyword evidence="4" id="KW-1185">Reference proteome</keyword>
<dbReference type="AlphaFoldDB" id="A0A1L9P2G8"/>
<dbReference type="OrthoDB" id="9780299at2"/>
<dbReference type="RefSeq" id="WP_072628775.1">
    <property type="nucleotide sequence ID" value="NZ_MLCB01000005.1"/>
</dbReference>
<feature type="domain" description="DUF6596" evidence="2">
    <location>
        <begin position="185"/>
        <end position="284"/>
    </location>
</feature>
<dbReference type="GO" id="GO:0006352">
    <property type="term" value="P:DNA-templated transcription initiation"/>
    <property type="evidence" value="ECO:0007669"/>
    <property type="project" value="InterPro"/>
</dbReference>
<dbReference type="Pfam" id="PF20239">
    <property type="entry name" value="DUF6596"/>
    <property type="match status" value="1"/>
</dbReference>
<dbReference type="SUPFAM" id="SSF88946">
    <property type="entry name" value="Sigma2 domain of RNA polymerase sigma factors"/>
    <property type="match status" value="1"/>
</dbReference>
<feature type="domain" description="RNA polymerase sigma-70 region 2" evidence="1">
    <location>
        <begin position="23"/>
        <end position="80"/>
    </location>
</feature>
<dbReference type="EMBL" id="MLCB01000005">
    <property type="protein sequence ID" value="OJI95698.1"/>
    <property type="molecule type" value="Genomic_DNA"/>
</dbReference>
<dbReference type="NCBIfam" id="TIGR02937">
    <property type="entry name" value="sigma70-ECF"/>
    <property type="match status" value="1"/>
</dbReference>